<dbReference type="Proteomes" id="UP000077280">
    <property type="component" value="Unassembled WGS sequence"/>
</dbReference>
<evidence type="ECO:0000313" key="4">
    <source>
        <dbReference type="Proteomes" id="UP001275867"/>
    </source>
</evidence>
<sequence>MNLTYFPFKPIVINTNKPTLIETSNQKVYTDLVSGLRGYTDSVKISDDNFEIEECEKAIQWIGDAFVDVDLNKMYQSQLQKQIVSKLDDASRQKLTEINSQLKSLIFDATFSLDLPLKVNDEFDPIKLVKYCEVSFVSALKQDPYGIIETVLKTASELKETKVLVLTSVKNYLSVSQFDELVSLIKSLDLNILFIQFSEMDNHEEFDKCRYYYVDQDFVDWRY</sequence>
<evidence type="ECO:0000313" key="3">
    <source>
        <dbReference type="Proteomes" id="UP000077280"/>
    </source>
</evidence>
<dbReference type="RefSeq" id="WP_068805290.1">
    <property type="nucleotide sequence ID" value="NZ_LXND01000024.1"/>
</dbReference>
<dbReference type="EMBL" id="WERX01000011">
    <property type="protein sequence ID" value="MDV7694138.1"/>
    <property type="molecule type" value="Genomic_DNA"/>
</dbReference>
<dbReference type="Proteomes" id="UP001275867">
    <property type="component" value="Unassembled WGS sequence"/>
</dbReference>
<accession>A0AAP5TCN1</accession>
<keyword evidence="3" id="KW-1185">Reference proteome</keyword>
<organism evidence="1 4">
    <name type="scientific">Pediococcus parvulus</name>
    <dbReference type="NCBI Taxonomy" id="54062"/>
    <lineage>
        <taxon>Bacteria</taxon>
        <taxon>Bacillati</taxon>
        <taxon>Bacillota</taxon>
        <taxon>Bacilli</taxon>
        <taxon>Lactobacillales</taxon>
        <taxon>Lactobacillaceae</taxon>
        <taxon>Pediococcus</taxon>
    </lineage>
</organism>
<dbReference type="EMBL" id="LXND01000024">
    <property type="protein sequence ID" value="OAD64685.1"/>
    <property type="molecule type" value="Genomic_DNA"/>
</dbReference>
<dbReference type="Pfam" id="PF09711">
    <property type="entry name" value="Cas_Csn2"/>
    <property type="match status" value="1"/>
</dbReference>
<comment type="caution">
    <text evidence="1">The sequence shown here is derived from an EMBL/GenBank/DDBJ whole genome shotgun (WGS) entry which is preliminary data.</text>
</comment>
<proteinExistence type="predicted"/>
<reference evidence="1" key="2">
    <citation type="submission" date="2019-10" db="EMBL/GenBank/DDBJ databases">
        <title>Malate fermentation in French cider.</title>
        <authorList>
            <person name="Cousin F.J."/>
            <person name="Medina Fernandez S."/>
            <person name="Misery B."/>
            <person name="Laplace J.-M."/>
            <person name="Cretenet M."/>
        </authorList>
    </citation>
    <scope>NUCLEOTIDE SEQUENCE</scope>
    <source>
        <strain evidence="1">UCMA15901</strain>
    </source>
</reference>
<gene>
    <name evidence="1" type="primary">csn2</name>
    <name evidence="2" type="ORF">A7K95_03705</name>
    <name evidence="1" type="ORF">GA842_04400</name>
</gene>
<dbReference type="NCBIfam" id="TIGR01866">
    <property type="entry name" value="cas_Csn2"/>
    <property type="match status" value="1"/>
</dbReference>
<evidence type="ECO:0000313" key="1">
    <source>
        <dbReference type="EMBL" id="MDV7694138.1"/>
    </source>
</evidence>
<dbReference type="Gene3D" id="3.40.50.11940">
    <property type="match status" value="1"/>
</dbReference>
<reference evidence="2 3" key="1">
    <citation type="submission" date="2016-05" db="EMBL/GenBank/DDBJ databases">
        <title>Draft genome sequence of Pediococcus parvulus 2.6, a probiotic beta-glucan producer strain.</title>
        <authorList>
            <person name="Mohedano M.L."/>
            <person name="Perez-Ramos A."/>
            <person name="Duenas M.T."/>
            <person name="Lamontanara A."/>
            <person name="Orru L."/>
            <person name="Spano G."/>
            <person name="Capozzi V."/>
            <person name="Lopez P."/>
        </authorList>
    </citation>
    <scope>NUCLEOTIDE SEQUENCE [LARGE SCALE GENOMIC DNA]</scope>
    <source>
        <strain evidence="2 3">2.6</strain>
    </source>
</reference>
<dbReference type="CDD" id="cd12218">
    <property type="entry name" value="Csn2"/>
    <property type="match status" value="1"/>
</dbReference>
<dbReference type="AlphaFoldDB" id="A0AAP5TCN1"/>
<dbReference type="InterPro" id="IPR038600">
    <property type="entry name" value="Csn2_sf"/>
</dbReference>
<dbReference type="InterPro" id="IPR010146">
    <property type="entry name" value="CRISPR-assoc_prot_Csn2-typ"/>
</dbReference>
<name>A0AAP5TCN1_9LACO</name>
<evidence type="ECO:0000313" key="2">
    <source>
        <dbReference type="EMBL" id="OAD64685.1"/>
    </source>
</evidence>
<protein>
    <submittedName>
        <fullName evidence="1">Type II-A CRISPR-associated protein Csn2</fullName>
    </submittedName>
</protein>